<evidence type="ECO:0000313" key="3">
    <source>
        <dbReference type="Proteomes" id="UP000053558"/>
    </source>
</evidence>
<dbReference type="RefSeq" id="XP_007772638.1">
    <property type="nucleotide sequence ID" value="XM_007774448.1"/>
</dbReference>
<feature type="compositionally biased region" description="Basic and acidic residues" evidence="1">
    <location>
        <begin position="99"/>
        <end position="109"/>
    </location>
</feature>
<gene>
    <name evidence="2" type="ORF">CONPUDRAFT_139223</name>
</gene>
<feature type="non-terminal residue" evidence="2">
    <location>
        <position position="149"/>
    </location>
</feature>
<organism evidence="2 3">
    <name type="scientific">Coniophora puteana (strain RWD-64-598)</name>
    <name type="common">Brown rot fungus</name>
    <dbReference type="NCBI Taxonomy" id="741705"/>
    <lineage>
        <taxon>Eukaryota</taxon>
        <taxon>Fungi</taxon>
        <taxon>Dikarya</taxon>
        <taxon>Basidiomycota</taxon>
        <taxon>Agaricomycotina</taxon>
        <taxon>Agaricomycetes</taxon>
        <taxon>Agaricomycetidae</taxon>
        <taxon>Boletales</taxon>
        <taxon>Coniophorineae</taxon>
        <taxon>Coniophoraceae</taxon>
        <taxon>Coniophora</taxon>
    </lineage>
</organism>
<evidence type="ECO:0000256" key="1">
    <source>
        <dbReference type="SAM" id="MobiDB-lite"/>
    </source>
</evidence>
<dbReference type="KEGG" id="cput:CONPUDRAFT_139223"/>
<name>A0A5M3MF43_CONPW</name>
<feature type="region of interest" description="Disordered" evidence="1">
    <location>
        <begin position="127"/>
        <end position="149"/>
    </location>
</feature>
<dbReference type="GeneID" id="19201315"/>
<dbReference type="AlphaFoldDB" id="A0A5M3MF43"/>
<feature type="region of interest" description="Disordered" evidence="1">
    <location>
        <begin position="51"/>
        <end position="114"/>
    </location>
</feature>
<sequence length="149" mass="15907">MQDVALHARATLRLLLGGRARVLSAGSCNRSSAMFFEQVLRRFPQVARPPFPGPFAPLPPPLPSGKPQPQALTAAGEVPGSCEGGQCPPISDKSSVSSDLRRASADPRKLSTCPSWLRRPSRVSKLGSKGVARSWRTRSSGNSELMLCS</sequence>
<reference evidence="3" key="1">
    <citation type="journal article" date="2012" name="Science">
        <title>The Paleozoic origin of enzymatic lignin decomposition reconstructed from 31 fungal genomes.</title>
        <authorList>
            <person name="Floudas D."/>
            <person name="Binder M."/>
            <person name="Riley R."/>
            <person name="Barry K."/>
            <person name="Blanchette R.A."/>
            <person name="Henrissat B."/>
            <person name="Martinez A.T."/>
            <person name="Otillar R."/>
            <person name="Spatafora J.W."/>
            <person name="Yadav J.S."/>
            <person name="Aerts A."/>
            <person name="Benoit I."/>
            <person name="Boyd A."/>
            <person name="Carlson A."/>
            <person name="Copeland A."/>
            <person name="Coutinho P.M."/>
            <person name="de Vries R.P."/>
            <person name="Ferreira P."/>
            <person name="Findley K."/>
            <person name="Foster B."/>
            <person name="Gaskell J."/>
            <person name="Glotzer D."/>
            <person name="Gorecki P."/>
            <person name="Heitman J."/>
            <person name="Hesse C."/>
            <person name="Hori C."/>
            <person name="Igarashi K."/>
            <person name="Jurgens J.A."/>
            <person name="Kallen N."/>
            <person name="Kersten P."/>
            <person name="Kohler A."/>
            <person name="Kuees U."/>
            <person name="Kumar T.K.A."/>
            <person name="Kuo A."/>
            <person name="LaButti K."/>
            <person name="Larrondo L.F."/>
            <person name="Lindquist E."/>
            <person name="Ling A."/>
            <person name="Lombard V."/>
            <person name="Lucas S."/>
            <person name="Lundell T."/>
            <person name="Martin R."/>
            <person name="McLaughlin D.J."/>
            <person name="Morgenstern I."/>
            <person name="Morin E."/>
            <person name="Murat C."/>
            <person name="Nagy L.G."/>
            <person name="Nolan M."/>
            <person name="Ohm R.A."/>
            <person name="Patyshakuliyeva A."/>
            <person name="Rokas A."/>
            <person name="Ruiz-Duenas F.J."/>
            <person name="Sabat G."/>
            <person name="Salamov A."/>
            <person name="Samejima M."/>
            <person name="Schmutz J."/>
            <person name="Slot J.C."/>
            <person name="St John F."/>
            <person name="Stenlid J."/>
            <person name="Sun H."/>
            <person name="Sun S."/>
            <person name="Syed K."/>
            <person name="Tsang A."/>
            <person name="Wiebenga A."/>
            <person name="Young D."/>
            <person name="Pisabarro A."/>
            <person name="Eastwood D.C."/>
            <person name="Martin F."/>
            <person name="Cullen D."/>
            <person name="Grigoriev I.V."/>
            <person name="Hibbett D.S."/>
        </authorList>
    </citation>
    <scope>NUCLEOTIDE SEQUENCE [LARGE SCALE GENOMIC DNA]</scope>
    <source>
        <strain evidence="3">RWD-64-598 SS2</strain>
    </source>
</reference>
<comment type="caution">
    <text evidence="2">The sequence shown here is derived from an EMBL/GenBank/DDBJ whole genome shotgun (WGS) entry which is preliminary data.</text>
</comment>
<dbReference type="EMBL" id="JH711584">
    <property type="protein sequence ID" value="EIW77225.1"/>
    <property type="molecule type" value="Genomic_DNA"/>
</dbReference>
<feature type="compositionally biased region" description="Pro residues" evidence="1">
    <location>
        <begin position="51"/>
        <end position="66"/>
    </location>
</feature>
<protein>
    <submittedName>
        <fullName evidence="2">Uncharacterized protein</fullName>
    </submittedName>
</protein>
<dbReference type="Proteomes" id="UP000053558">
    <property type="component" value="Unassembled WGS sequence"/>
</dbReference>
<keyword evidence="3" id="KW-1185">Reference proteome</keyword>
<accession>A0A5M3MF43</accession>
<proteinExistence type="predicted"/>
<evidence type="ECO:0000313" key="2">
    <source>
        <dbReference type="EMBL" id="EIW77225.1"/>
    </source>
</evidence>